<sequence length="518" mass="57262">MMDYPRWEACFELAAVLLLPLLVLPRCTARDFRAQYNDEVPVDVALDELRWNNWQWSWISLFPFLILWTAWQYTRSYDGALVAAFIRSAWLTRSQPPAASTEDASRTPEEKDGAPAQSPKPTAVASVVESSEPRPDEKDQVARLAQALARRTSALEAEKQAHADTSKKLEDGLKEHSSFKRHAFQVVCWPRAVHVILCVTDHGRSTGTASALAKDVGGWMLPEDEERLDQARGKPWYVGKVPLKDADEWVGRMLNARSHLALDESRGWLALLLKPAADNVLQHNTTFITADGLPGSGKTTTLSHAASYIGAYMLKDSRTESLLIYVSRFSPSGTEGELPTMSADDMSSSGVEYVQGSSRWSFTCVGKKRTLAHYVVASDEGLSAVLQHVNRVQRGPATSAERQDEFADGHVHMVIARFEVADDADRGGHAADGALVMVDVCGSDRPSVNADDPSRRAINAYLQGRERKDDQVHSGNQITDVVRAHNCTCKILLAHVNVNHSDGDNQRTLEHARRLSNT</sequence>
<evidence type="ECO:0000313" key="4">
    <source>
        <dbReference type="Proteomes" id="UP000799764"/>
    </source>
</evidence>
<organism evidence="3 4">
    <name type="scientific">Karstenula rhodostoma CBS 690.94</name>
    <dbReference type="NCBI Taxonomy" id="1392251"/>
    <lineage>
        <taxon>Eukaryota</taxon>
        <taxon>Fungi</taxon>
        <taxon>Dikarya</taxon>
        <taxon>Ascomycota</taxon>
        <taxon>Pezizomycotina</taxon>
        <taxon>Dothideomycetes</taxon>
        <taxon>Pleosporomycetidae</taxon>
        <taxon>Pleosporales</taxon>
        <taxon>Massarineae</taxon>
        <taxon>Didymosphaeriaceae</taxon>
        <taxon>Karstenula</taxon>
    </lineage>
</organism>
<comment type="caution">
    <text evidence="3">The sequence shown here is derived from an EMBL/GenBank/DDBJ whole genome shotgun (WGS) entry which is preliminary data.</text>
</comment>
<feature type="region of interest" description="Disordered" evidence="1">
    <location>
        <begin position="97"/>
        <end position="142"/>
    </location>
</feature>
<evidence type="ECO:0000313" key="3">
    <source>
        <dbReference type="EMBL" id="KAF2444529.1"/>
    </source>
</evidence>
<feature type="compositionally biased region" description="Basic and acidic residues" evidence="1">
    <location>
        <begin position="131"/>
        <end position="141"/>
    </location>
</feature>
<dbReference type="Proteomes" id="UP000799764">
    <property type="component" value="Unassembled WGS sequence"/>
</dbReference>
<name>A0A9P4UAH8_9PLEO</name>
<dbReference type="AlphaFoldDB" id="A0A9P4UAH8"/>
<feature type="signal peptide" evidence="2">
    <location>
        <begin position="1"/>
        <end position="29"/>
    </location>
</feature>
<proteinExistence type="predicted"/>
<dbReference type="EMBL" id="MU001501">
    <property type="protein sequence ID" value="KAF2444529.1"/>
    <property type="molecule type" value="Genomic_DNA"/>
</dbReference>
<gene>
    <name evidence="3" type="ORF">P171DRAFT_432537</name>
</gene>
<accession>A0A9P4UAH8</accession>
<keyword evidence="2" id="KW-0732">Signal</keyword>
<protein>
    <submittedName>
        <fullName evidence="3">Uncharacterized protein</fullName>
    </submittedName>
</protein>
<evidence type="ECO:0000256" key="1">
    <source>
        <dbReference type="SAM" id="MobiDB-lite"/>
    </source>
</evidence>
<keyword evidence="4" id="KW-1185">Reference proteome</keyword>
<evidence type="ECO:0000256" key="2">
    <source>
        <dbReference type="SAM" id="SignalP"/>
    </source>
</evidence>
<feature type="compositionally biased region" description="Basic and acidic residues" evidence="1">
    <location>
        <begin position="103"/>
        <end position="113"/>
    </location>
</feature>
<feature type="chain" id="PRO_5040281936" evidence="2">
    <location>
        <begin position="30"/>
        <end position="518"/>
    </location>
</feature>
<reference evidence="3" key="1">
    <citation type="journal article" date="2020" name="Stud. Mycol.">
        <title>101 Dothideomycetes genomes: a test case for predicting lifestyles and emergence of pathogens.</title>
        <authorList>
            <person name="Haridas S."/>
            <person name="Albert R."/>
            <person name="Binder M."/>
            <person name="Bloem J."/>
            <person name="Labutti K."/>
            <person name="Salamov A."/>
            <person name="Andreopoulos B."/>
            <person name="Baker S."/>
            <person name="Barry K."/>
            <person name="Bills G."/>
            <person name="Bluhm B."/>
            <person name="Cannon C."/>
            <person name="Castanera R."/>
            <person name="Culley D."/>
            <person name="Daum C."/>
            <person name="Ezra D."/>
            <person name="Gonzalez J."/>
            <person name="Henrissat B."/>
            <person name="Kuo A."/>
            <person name="Liang C."/>
            <person name="Lipzen A."/>
            <person name="Lutzoni F."/>
            <person name="Magnuson J."/>
            <person name="Mondo S."/>
            <person name="Nolan M."/>
            <person name="Ohm R."/>
            <person name="Pangilinan J."/>
            <person name="Park H.-J."/>
            <person name="Ramirez L."/>
            <person name="Alfaro M."/>
            <person name="Sun H."/>
            <person name="Tritt A."/>
            <person name="Yoshinaga Y."/>
            <person name="Zwiers L.-H."/>
            <person name="Turgeon B."/>
            <person name="Goodwin S."/>
            <person name="Spatafora J."/>
            <person name="Crous P."/>
            <person name="Grigoriev I."/>
        </authorList>
    </citation>
    <scope>NUCLEOTIDE SEQUENCE</scope>
    <source>
        <strain evidence="3">CBS 690.94</strain>
    </source>
</reference>